<dbReference type="PANTHER" id="PTHR31902">
    <property type="entry name" value="ACTIN PATCHES DISTAL PROTEIN 1"/>
    <property type="match status" value="1"/>
</dbReference>
<dbReference type="InterPro" id="IPR009737">
    <property type="entry name" value="Aim32/Apd1-like"/>
</dbReference>
<dbReference type="Pfam" id="PF06999">
    <property type="entry name" value="Suc_Fer-like"/>
    <property type="match status" value="1"/>
</dbReference>
<organism evidence="1 2">
    <name type="scientific">Labedaea rhizosphaerae</name>
    <dbReference type="NCBI Taxonomy" id="598644"/>
    <lineage>
        <taxon>Bacteria</taxon>
        <taxon>Bacillati</taxon>
        <taxon>Actinomycetota</taxon>
        <taxon>Actinomycetes</taxon>
        <taxon>Pseudonocardiales</taxon>
        <taxon>Pseudonocardiaceae</taxon>
        <taxon>Labedaea</taxon>
    </lineage>
</organism>
<dbReference type="SUPFAM" id="SSF52833">
    <property type="entry name" value="Thioredoxin-like"/>
    <property type="match status" value="1"/>
</dbReference>
<comment type="caution">
    <text evidence="1">The sequence shown here is derived from an EMBL/GenBank/DDBJ whole genome shotgun (WGS) entry which is preliminary data.</text>
</comment>
<dbReference type="AlphaFoldDB" id="A0A4R6SFD4"/>
<protein>
    <recommendedName>
        <fullName evidence="3">Sucrase/ferredoxin-like protein</fullName>
    </recommendedName>
</protein>
<dbReference type="Proteomes" id="UP000295444">
    <property type="component" value="Unassembled WGS sequence"/>
</dbReference>
<evidence type="ECO:0000313" key="1">
    <source>
        <dbReference type="EMBL" id="TDQ00187.1"/>
    </source>
</evidence>
<dbReference type="InterPro" id="IPR036249">
    <property type="entry name" value="Thioredoxin-like_sf"/>
</dbReference>
<dbReference type="PANTHER" id="PTHR31902:SF22">
    <property type="entry name" value="SLL1203 PROTEIN"/>
    <property type="match status" value="1"/>
</dbReference>
<accession>A0A4R6SFD4</accession>
<reference evidence="1 2" key="1">
    <citation type="submission" date="2019-03" db="EMBL/GenBank/DDBJ databases">
        <title>Genomic Encyclopedia of Type Strains, Phase IV (KMG-IV): sequencing the most valuable type-strain genomes for metagenomic binning, comparative biology and taxonomic classification.</title>
        <authorList>
            <person name="Goeker M."/>
        </authorList>
    </citation>
    <scope>NUCLEOTIDE SEQUENCE [LARGE SCALE GENOMIC DNA]</scope>
    <source>
        <strain evidence="1 2">DSM 45361</strain>
    </source>
</reference>
<gene>
    <name evidence="1" type="ORF">EV186_10248</name>
</gene>
<keyword evidence="2" id="KW-1185">Reference proteome</keyword>
<dbReference type="EMBL" id="SNXZ01000002">
    <property type="protein sequence ID" value="TDQ00187.1"/>
    <property type="molecule type" value="Genomic_DNA"/>
</dbReference>
<dbReference type="OrthoDB" id="3399139at2"/>
<evidence type="ECO:0000313" key="2">
    <source>
        <dbReference type="Proteomes" id="UP000295444"/>
    </source>
</evidence>
<sequence length="288" mass="30601">MTTPVERCAAACARRGDPLVGTAPPVGRWLLVEQPGPWGRDALHQSPLPAPVAASVAAQAAAVRARVLLIRRPGRVVPVASRRWAFADADGVRWSSFTDPEELTDLRLGELSPGARTPVYLVCTHGKHDRCCAIDGRPLAAALAAVRPTQVWECSHVGGDRFAGNLVVLPQGLYYGKVPPASAAALADRHDAGLLSPEWLRGQAGLPAAAQAAQHFARARLAEFRVEALPVLATEQVEHETWAVTLAGKDGDLTVTVRGHHHRVDTPLTCAARVPAAVREFTVVSITG</sequence>
<dbReference type="CDD" id="cd03062">
    <property type="entry name" value="TRX_Fd_Sucrase"/>
    <property type="match status" value="1"/>
</dbReference>
<dbReference type="RefSeq" id="WP_133848935.1">
    <property type="nucleotide sequence ID" value="NZ_SNXZ01000002.1"/>
</dbReference>
<evidence type="ECO:0008006" key="3">
    <source>
        <dbReference type="Google" id="ProtNLM"/>
    </source>
</evidence>
<name>A0A4R6SFD4_LABRH</name>
<proteinExistence type="predicted"/>
<dbReference type="Gene3D" id="3.40.30.10">
    <property type="entry name" value="Glutaredoxin"/>
    <property type="match status" value="1"/>
</dbReference>